<dbReference type="RefSeq" id="WP_147893675.1">
    <property type="nucleotide sequence ID" value="NZ_BAAANR010000001.1"/>
</dbReference>
<organism evidence="3 4">
    <name type="scientific">Microbacterium hatanonis</name>
    <dbReference type="NCBI Taxonomy" id="404366"/>
    <lineage>
        <taxon>Bacteria</taxon>
        <taxon>Bacillati</taxon>
        <taxon>Actinomycetota</taxon>
        <taxon>Actinomycetes</taxon>
        <taxon>Micrococcales</taxon>
        <taxon>Microbacteriaceae</taxon>
        <taxon>Microbacterium</taxon>
    </lineage>
</organism>
<dbReference type="InterPro" id="IPR019051">
    <property type="entry name" value="Trp_biosyn_TM_oprn/chp"/>
</dbReference>
<evidence type="ECO:0000313" key="4">
    <source>
        <dbReference type="Proteomes" id="UP000321034"/>
    </source>
</evidence>
<dbReference type="EMBL" id="VRSV01000001">
    <property type="protein sequence ID" value="TXK12984.1"/>
    <property type="molecule type" value="Genomic_DNA"/>
</dbReference>
<evidence type="ECO:0000313" key="3">
    <source>
        <dbReference type="EMBL" id="TXK12984.1"/>
    </source>
</evidence>
<keyword evidence="4" id="KW-1185">Reference proteome</keyword>
<feature type="transmembrane region" description="Helical" evidence="2">
    <location>
        <begin position="132"/>
        <end position="154"/>
    </location>
</feature>
<comment type="caution">
    <text evidence="3">The sequence shown here is derived from an EMBL/GenBank/DDBJ whole genome shotgun (WGS) entry which is preliminary data.</text>
</comment>
<sequence>MIRRARLLTVLSMLVAGAIGVIGSTQTWLSVTLADGASEPLLVAGADALPILTPLSLAALALGAAISITGLVLRYVFGVLSVAIGAILGVLTAQIAVAAPVSSFAGAVTDATGIGGTDAVAALVSSTTATPWPGVTLVAQIVLVLAGVFTLVTARRWRGSADRRYQTASAAAGGDGSRPHDAIDSWDDLSRGDDPTA</sequence>
<feature type="transmembrane region" description="Helical" evidence="2">
    <location>
        <begin position="80"/>
        <end position="99"/>
    </location>
</feature>
<reference evidence="3 4" key="1">
    <citation type="submission" date="2019-08" db="EMBL/GenBank/DDBJ databases">
        <authorList>
            <person name="Dong K."/>
        </authorList>
    </citation>
    <scope>NUCLEOTIDE SEQUENCE [LARGE SCALE GENOMIC DNA]</scope>
    <source>
        <strain evidence="3 4">JCM14558</strain>
    </source>
</reference>
<proteinExistence type="predicted"/>
<accession>A0A5C8I4I3</accession>
<feature type="transmembrane region" description="Helical" evidence="2">
    <location>
        <begin position="52"/>
        <end position="73"/>
    </location>
</feature>
<dbReference type="Proteomes" id="UP000321034">
    <property type="component" value="Unassembled WGS sequence"/>
</dbReference>
<gene>
    <name evidence="3" type="ORF">FVP77_05950</name>
</gene>
<keyword evidence="2" id="KW-0812">Transmembrane</keyword>
<keyword evidence="2" id="KW-0472">Membrane</keyword>
<feature type="region of interest" description="Disordered" evidence="1">
    <location>
        <begin position="168"/>
        <end position="197"/>
    </location>
</feature>
<feature type="compositionally biased region" description="Basic and acidic residues" evidence="1">
    <location>
        <begin position="177"/>
        <end position="197"/>
    </location>
</feature>
<dbReference type="Pfam" id="PF09534">
    <property type="entry name" value="Trp_oprn_chp"/>
    <property type="match status" value="1"/>
</dbReference>
<dbReference type="AlphaFoldDB" id="A0A5C8I4I3"/>
<evidence type="ECO:0000256" key="1">
    <source>
        <dbReference type="SAM" id="MobiDB-lite"/>
    </source>
</evidence>
<protein>
    <submittedName>
        <fullName evidence="3">Trp biosynthesis-associated membrane protein</fullName>
    </submittedName>
</protein>
<evidence type="ECO:0000256" key="2">
    <source>
        <dbReference type="SAM" id="Phobius"/>
    </source>
</evidence>
<keyword evidence="2" id="KW-1133">Transmembrane helix</keyword>
<dbReference type="OrthoDB" id="4794414at2"/>
<name>A0A5C8I4I3_9MICO</name>